<proteinExistence type="predicted"/>
<accession>A0A1G7NP54</accession>
<evidence type="ECO:0000313" key="2">
    <source>
        <dbReference type="Proteomes" id="UP000199203"/>
    </source>
</evidence>
<gene>
    <name evidence="1" type="ORF">SAMN05421825_2038</name>
</gene>
<evidence type="ECO:0000313" key="1">
    <source>
        <dbReference type="EMBL" id="SDF75731.1"/>
    </source>
</evidence>
<protein>
    <recommendedName>
        <fullName evidence="3">DUF4270 domain-containing protein</fullName>
    </recommendedName>
</protein>
<dbReference type="AlphaFoldDB" id="A0A1G7NP54"/>
<name>A0A1G7NP54_9FLAO</name>
<keyword evidence="2" id="KW-1185">Reference proteome</keyword>
<dbReference type="EMBL" id="FNBH01000002">
    <property type="protein sequence ID" value="SDF75731.1"/>
    <property type="molecule type" value="Genomic_DNA"/>
</dbReference>
<evidence type="ECO:0008006" key="3">
    <source>
        <dbReference type="Google" id="ProtNLM"/>
    </source>
</evidence>
<dbReference type="InterPro" id="IPR025366">
    <property type="entry name" value="DUF4270"/>
</dbReference>
<reference evidence="2" key="1">
    <citation type="submission" date="2016-10" db="EMBL/GenBank/DDBJ databases">
        <authorList>
            <person name="Varghese N."/>
            <person name="Submissions S."/>
        </authorList>
    </citation>
    <scope>NUCLEOTIDE SEQUENCE [LARGE SCALE GENOMIC DNA]</scope>
    <source>
        <strain evidence="2">DSM 19684</strain>
    </source>
</reference>
<dbReference type="STRING" id="454006.SAMN05421825_2038"/>
<dbReference type="Pfam" id="PF14092">
    <property type="entry name" value="DUF4270"/>
    <property type="match status" value="1"/>
</dbReference>
<sequence length="524" mass="57824">MKLVPLLVMGIVVLNSCEGELDDLGSQLVEGSDAYDKIFGVTAYNVNNGDVQKVVTSQYDSVRIGAFREDVFGGQKVSYITQLRLNTYDPDFGKNPVIDSVVLTLKPRYESATDSITTTTNEDYVYPDGQVAAKKVVTTYPVRKYGKYKINGEKTPFTIKVHEVTDFLGGASDSILTNKAFALSSEIGSKSFNGTVNSVVVTKDSDASELLNRAVSFRMELKKEFFQDKIIAKQGNQVLKDAASFIRYFRGISISVEQNDGYLFSMAPNDTGITIYYKNDVTATDGTVTRTKQETTLNLGASNVHLSQVIYDRNSDSPYAKAMLTAVKYEDLKKNPGLAVNPADKLYLQGMGGSGIGIRIPQGTIDALKQKFQNEKIAIVSAKIRLYNNADEWNNKFRKPSSLLVQEMIKDTVRFLPDMTSLASAGYSLVKTANLSTKDAYYDIGITASLKNIVEKNNNAHDFVINVGSYLSDPSTGTLLGQTYNDRPYNPFRIALTGINTNNIGQELLPDSKNVQLRIIYTKK</sequence>
<organism evidence="1 2">
    <name type="scientific">Epilithonimonas hungarica</name>
    <dbReference type="NCBI Taxonomy" id="454006"/>
    <lineage>
        <taxon>Bacteria</taxon>
        <taxon>Pseudomonadati</taxon>
        <taxon>Bacteroidota</taxon>
        <taxon>Flavobacteriia</taxon>
        <taxon>Flavobacteriales</taxon>
        <taxon>Weeksellaceae</taxon>
        <taxon>Chryseobacterium group</taxon>
        <taxon>Epilithonimonas</taxon>
    </lineage>
</organism>
<dbReference type="Proteomes" id="UP000199203">
    <property type="component" value="Unassembled WGS sequence"/>
</dbReference>